<evidence type="ECO:0000256" key="1">
    <source>
        <dbReference type="ARBA" id="ARBA00009892"/>
    </source>
</evidence>
<accession>A0A150INN6</accession>
<dbReference type="PATRIC" id="fig|1706436.3.peg.1687"/>
<dbReference type="HAMAP" id="MF_00640">
    <property type="entry name" value="DHS_like"/>
    <property type="match status" value="1"/>
</dbReference>
<dbReference type="SUPFAM" id="SSF52467">
    <property type="entry name" value="DHS-like NAD/FAD-binding domain"/>
    <property type="match status" value="1"/>
</dbReference>
<dbReference type="Gene3D" id="3.40.910.10">
    <property type="entry name" value="Deoxyhypusine synthase"/>
    <property type="match status" value="1"/>
</dbReference>
<proteinExistence type="inferred from homology"/>
<dbReference type="Proteomes" id="UP000091929">
    <property type="component" value="Unassembled WGS sequence"/>
</dbReference>
<organism evidence="5 6">
    <name type="scientific">Candidatus Methanofastidiosum methylothiophilum</name>
    <dbReference type="NCBI Taxonomy" id="1705564"/>
    <lineage>
        <taxon>Archaea</taxon>
        <taxon>Methanobacteriati</taxon>
        <taxon>Methanobacteriota</taxon>
        <taxon>Stenosarchaea group</taxon>
        <taxon>Candidatus Methanofastidiosia</taxon>
        <taxon>Candidatus Methanofastidiosales</taxon>
        <taxon>Candidatus Methanofastidiosaceae</taxon>
        <taxon>Candidatus Methanofastidiosum</taxon>
    </lineage>
</organism>
<dbReference type="NCBIfam" id="NF002699">
    <property type="entry name" value="PRK02492.1"/>
    <property type="match status" value="1"/>
</dbReference>
<evidence type="ECO:0000256" key="2">
    <source>
        <dbReference type="ARBA" id="ARBA00017979"/>
    </source>
</evidence>
<dbReference type="GO" id="GO:0034038">
    <property type="term" value="F:deoxyhypusine synthase activity"/>
    <property type="evidence" value="ECO:0007669"/>
    <property type="project" value="TreeGrafter"/>
</dbReference>
<dbReference type="InterPro" id="IPR023496">
    <property type="entry name" value="Deoxyhypusine_synthase-like"/>
</dbReference>
<gene>
    <name evidence="4" type="ORF">APG10_01670</name>
    <name evidence="5" type="ORF">APG11_01870</name>
</gene>
<evidence type="ECO:0000313" key="5">
    <source>
        <dbReference type="EMBL" id="KYC46462.1"/>
    </source>
</evidence>
<keyword evidence="3" id="KW-0808">Transferase</keyword>
<accession>A0A150IHU2</accession>
<dbReference type="GO" id="GO:0005737">
    <property type="term" value="C:cytoplasm"/>
    <property type="evidence" value="ECO:0007669"/>
    <property type="project" value="TreeGrafter"/>
</dbReference>
<evidence type="ECO:0000313" key="7">
    <source>
        <dbReference type="Proteomes" id="UP000092401"/>
    </source>
</evidence>
<sequence>MKKEELLSKEIEHIDIKSFDSTEIIEAFSKMAFQAKNLARAAHILEKMTEDKDCSIILCLAGSIFSAGLKKVVYDMVKHNMVDAIVSTGAIIVDQEFFEALGFKHYQGTPFIDDEMLRQQSIDRIYDTYIDEDELRVCDMTIAEIADSLEPGPYSSREFIVAMGKYLDEHGSKVNDSIVLEAYKKGVPIFVPAFSDCSAGFGLVYHQNARGNKPKVSIDSAKDFFELTKIKIASKDTGLFMIGGGVPKNFAQDVPVAADILGKEVNMHKYAIQITVADERDGALSGSTLKEAHSWGKVESGSEQMVFAEATVAMPLIVSYAYHKGGWKKRKQNRFNDFLK</sequence>
<dbReference type="EMBL" id="LNGE01000059">
    <property type="protein sequence ID" value="KYC44519.1"/>
    <property type="molecule type" value="Genomic_DNA"/>
</dbReference>
<dbReference type="InterPro" id="IPR002773">
    <property type="entry name" value="Deoxyhypusine_synthase"/>
</dbReference>
<dbReference type="PANTHER" id="PTHR11703:SF2">
    <property type="entry name" value="DEOXYHYPUSINE SYNTHASE-LIKE PROTEIN"/>
    <property type="match status" value="1"/>
</dbReference>
<comment type="caution">
    <text evidence="5">The sequence shown here is derived from an EMBL/GenBank/DDBJ whole genome shotgun (WGS) entry which is preliminary data.</text>
</comment>
<dbReference type="EMBL" id="LNGF01000071">
    <property type="protein sequence ID" value="KYC46462.1"/>
    <property type="molecule type" value="Genomic_DNA"/>
</dbReference>
<dbReference type="AlphaFoldDB" id="A0A150INN6"/>
<dbReference type="Proteomes" id="UP000092401">
    <property type="component" value="Unassembled WGS sequence"/>
</dbReference>
<dbReference type="InterPro" id="IPR036982">
    <property type="entry name" value="Deoxyhypusine_synthase_sf"/>
</dbReference>
<evidence type="ECO:0000313" key="4">
    <source>
        <dbReference type="EMBL" id="KYC44519.1"/>
    </source>
</evidence>
<dbReference type="PANTHER" id="PTHR11703">
    <property type="entry name" value="DEOXYHYPUSINE SYNTHASE"/>
    <property type="match status" value="1"/>
</dbReference>
<protein>
    <recommendedName>
        <fullName evidence="2">Deoxyhypusine synthase-like protein</fullName>
    </recommendedName>
</protein>
<name>A0A150INN6_9EURY</name>
<dbReference type="Pfam" id="PF01916">
    <property type="entry name" value="DS"/>
    <property type="match status" value="1"/>
</dbReference>
<evidence type="ECO:0000256" key="3">
    <source>
        <dbReference type="ARBA" id="ARBA00022679"/>
    </source>
</evidence>
<dbReference type="InterPro" id="IPR029035">
    <property type="entry name" value="DHS-like_NAD/FAD-binding_dom"/>
</dbReference>
<reference evidence="6 7" key="1">
    <citation type="journal article" date="2016" name="ISME J.">
        <title>Chasing the elusive Euryarchaeota class WSA2: genomes reveal a uniquely fastidious methyl-reducing methanogen.</title>
        <authorList>
            <person name="Nobu M.K."/>
            <person name="Narihiro T."/>
            <person name="Kuroda K."/>
            <person name="Mei R."/>
            <person name="Liu W.T."/>
        </authorList>
    </citation>
    <scope>NUCLEOTIDE SEQUENCE [LARGE SCALE GENOMIC DNA]</scope>
    <source>
        <strain evidence="4">B03fssc0709_Meth_Bin005</strain>
        <strain evidence="5">B15fssc0709_Meth_Bin003</strain>
    </source>
</reference>
<evidence type="ECO:0000313" key="6">
    <source>
        <dbReference type="Proteomes" id="UP000091929"/>
    </source>
</evidence>
<comment type="similarity">
    <text evidence="1">Belongs to the deoxyhypusine synthase family.</text>
</comment>
<dbReference type="PATRIC" id="fig|1706437.3.peg.1892"/>